<feature type="region of interest" description="Disordered" evidence="1">
    <location>
        <begin position="657"/>
        <end position="689"/>
    </location>
</feature>
<gene>
    <name evidence="2" type="ORF">CLAFUR5_04222</name>
</gene>
<feature type="compositionally biased region" description="Basic and acidic residues" evidence="1">
    <location>
        <begin position="216"/>
        <end position="230"/>
    </location>
</feature>
<feature type="compositionally biased region" description="Basic and acidic residues" evidence="1">
    <location>
        <begin position="474"/>
        <end position="499"/>
    </location>
</feature>
<feature type="compositionally biased region" description="Acidic residues" evidence="1">
    <location>
        <begin position="1066"/>
        <end position="1080"/>
    </location>
</feature>
<dbReference type="KEGG" id="ffu:CLAFUR5_04222"/>
<evidence type="ECO:0000256" key="1">
    <source>
        <dbReference type="SAM" id="MobiDB-lite"/>
    </source>
</evidence>
<feature type="region of interest" description="Disordered" evidence="1">
    <location>
        <begin position="1"/>
        <end position="351"/>
    </location>
</feature>
<evidence type="ECO:0000313" key="3">
    <source>
        <dbReference type="Proteomes" id="UP000756132"/>
    </source>
</evidence>
<dbReference type="Proteomes" id="UP000756132">
    <property type="component" value="Chromosome 4"/>
</dbReference>
<dbReference type="AlphaFoldDB" id="A0A9Q8LH83"/>
<feature type="compositionally biased region" description="Basic and acidic residues" evidence="1">
    <location>
        <begin position="824"/>
        <end position="838"/>
    </location>
</feature>
<feature type="compositionally biased region" description="Basic and acidic residues" evidence="1">
    <location>
        <begin position="778"/>
        <end position="792"/>
    </location>
</feature>
<dbReference type="OrthoDB" id="3870679at2759"/>
<sequence>MDRPVQSVHAAQFEQRLKDPVIEEVHDDPPTNAIPGSFPDTNDTNEGTLPMTNDNNEKDTNDTTTPQLQQHQLVHSSSGLPPTPPTMTNSDIAESQPERVASPAPLFADRVRNALQSHKSGLSTPVNDLGNHSPPTPEASPRRKEKENLAVPRPPLTHYPSSYADSFKTATEGLSANGSSSRVHSPEQDFTSEQHKTWWERTKPFPQAAIGLGLDLQREDISKPQSDESGKSIGSHRPMERNLASPQRNYEPERLRKLRDAPEPFPDFDQNLTEDSEAGEARKKNYPVSSPETNGDSEWLSSINPRVIEAALQPEPSPKINPAPLEAALQSHPSPERWPRSSPVKKSWLSSKTAVWDNADTFSGYAKSDDSPDDYDPSLAPYLAAYDSQLATAWRTEDSDRSEVRVKNYQMESDSDRDRTRPSSSDGPPSPSWRKPLHHRAAVHKLRKPIQPGDDLKRPDEVLLYGSSVPWKRAKVEEAKPRTEPRQPTPPRREMDSEFLRTGNVLPTRRPVLREDVLSEQSQEGIVEDPQTPDNEHESDMAEPPSKLRHFRPDVLSPPASAGMSVPTRKLREFTPSVPPAEIDSPPNTAAKESLVNNNRVYKVIQENNAKRHSVVSEGSAVQATLIFPAEGQRRQLRHSSKRESLRAGISIASLSKANSEESMHTPRLRHKRAMDSIGSSDAPGAPTPERFERRIQTEPINSSCARLTPVAVDDITHGTMRPQRISAMPGAVNGGIIRPPKLRRTLRDQTLHRHSVSFDVDHEAEIPESTPSPRLRRFSEEERLENNREVRRTSLGRESQLISHDMDLKLERLASDLTSVGREMPDRSSIKDRRTSSESKNPTSPRRKSFDPRLLNPIGTPLSTSLSERTAITEAEYGLARGIEIHQHNNDSLLLIHGRSLDYDQANPLSEEPLPSIEHDYDTQAGAQYPTFHAFVESPAQNHADDIIGISKHHVDSPLTNPREAPMPPVIQFIPPTPSEELERTLSGALEQQDLKPGLKRGLSWSQKAKRFSENLVQPLPFGRGGSLRRPRRVVTETEADKKPRPHSLSPMWTPRPMDDLHTDSEDDDDYDDDDDDDDRLPPGGDTSDIPDHNDPKRKSIFPRNMSVRMPGFRGNGGFLVGNSLGLDRHGTNDRRHYVARRPSRESLRRAKQQRRRTFTLPFTGGKRVEYVGLAGLQEHLQTSKQRKEERAAEKRREVLRGQIVTRVYHEGRVAPQ</sequence>
<feature type="compositionally biased region" description="Polar residues" evidence="1">
    <location>
        <begin position="287"/>
        <end position="304"/>
    </location>
</feature>
<name>A0A9Q8LH83_PASFU</name>
<feature type="compositionally biased region" description="Polar residues" evidence="1">
    <location>
        <begin position="159"/>
        <end position="183"/>
    </location>
</feature>
<feature type="compositionally biased region" description="Basic and acidic residues" evidence="1">
    <location>
        <begin position="15"/>
        <end position="29"/>
    </location>
</feature>
<dbReference type="GeneID" id="71984100"/>
<dbReference type="EMBL" id="CP090166">
    <property type="protein sequence ID" value="UJO16583.1"/>
    <property type="molecule type" value="Genomic_DNA"/>
</dbReference>
<feature type="compositionally biased region" description="Polar residues" evidence="1">
    <location>
        <begin position="39"/>
        <end position="51"/>
    </location>
</feature>
<feature type="compositionally biased region" description="Low complexity" evidence="1">
    <location>
        <begin position="62"/>
        <end position="78"/>
    </location>
</feature>
<reference evidence="2" key="2">
    <citation type="journal article" date="2022" name="Microb. Genom.">
        <title>A chromosome-scale genome assembly of the tomato pathogen Cladosporium fulvum reveals a compartmentalized genome architecture and the presence of a dispensable chromosome.</title>
        <authorList>
            <person name="Zaccaron A.Z."/>
            <person name="Chen L.H."/>
            <person name="Samaras A."/>
            <person name="Stergiopoulos I."/>
        </authorList>
    </citation>
    <scope>NUCLEOTIDE SEQUENCE</scope>
    <source>
        <strain evidence="2">Race5_Kim</strain>
    </source>
</reference>
<feature type="region of interest" description="Disordered" evidence="1">
    <location>
        <begin position="820"/>
        <end position="868"/>
    </location>
</feature>
<dbReference type="RefSeq" id="XP_047760949.1">
    <property type="nucleotide sequence ID" value="XM_047903370.1"/>
</dbReference>
<reference evidence="2" key="1">
    <citation type="submission" date="2021-12" db="EMBL/GenBank/DDBJ databases">
        <authorList>
            <person name="Zaccaron A."/>
            <person name="Stergiopoulos I."/>
        </authorList>
    </citation>
    <scope>NUCLEOTIDE SEQUENCE</scope>
    <source>
        <strain evidence="2">Race5_Kim</strain>
    </source>
</reference>
<evidence type="ECO:0000313" key="2">
    <source>
        <dbReference type="EMBL" id="UJO16583.1"/>
    </source>
</evidence>
<feature type="region of interest" description="Disordered" evidence="1">
    <location>
        <begin position="1017"/>
        <end position="1108"/>
    </location>
</feature>
<feature type="region of interest" description="Disordered" evidence="1">
    <location>
        <begin position="759"/>
        <end position="792"/>
    </location>
</feature>
<feature type="region of interest" description="Disordered" evidence="1">
    <location>
        <begin position="514"/>
        <end position="566"/>
    </location>
</feature>
<feature type="compositionally biased region" description="Polar residues" evidence="1">
    <location>
        <begin position="114"/>
        <end position="126"/>
    </location>
</feature>
<dbReference type="OMA" id="EIHQHNN"/>
<proteinExistence type="predicted"/>
<feature type="compositionally biased region" description="Basic and acidic residues" evidence="1">
    <location>
        <begin position="250"/>
        <end position="262"/>
    </location>
</feature>
<organism evidence="2 3">
    <name type="scientific">Passalora fulva</name>
    <name type="common">Tomato leaf mold</name>
    <name type="synonym">Cladosporium fulvum</name>
    <dbReference type="NCBI Taxonomy" id="5499"/>
    <lineage>
        <taxon>Eukaryota</taxon>
        <taxon>Fungi</taxon>
        <taxon>Dikarya</taxon>
        <taxon>Ascomycota</taxon>
        <taxon>Pezizomycotina</taxon>
        <taxon>Dothideomycetes</taxon>
        <taxon>Dothideomycetidae</taxon>
        <taxon>Mycosphaerellales</taxon>
        <taxon>Mycosphaerellaceae</taxon>
        <taxon>Fulvia</taxon>
    </lineage>
</organism>
<feature type="compositionally biased region" description="Basic residues" evidence="1">
    <location>
        <begin position="435"/>
        <end position="448"/>
    </location>
</feature>
<keyword evidence="3" id="KW-1185">Reference proteome</keyword>
<accession>A0A9Q8LH83</accession>
<feature type="compositionally biased region" description="Basic and acidic residues" evidence="1">
    <location>
        <begin position="395"/>
        <end position="406"/>
    </location>
</feature>
<feature type="compositionally biased region" description="Basic and acidic residues" evidence="1">
    <location>
        <begin position="184"/>
        <end position="203"/>
    </location>
</feature>
<protein>
    <submittedName>
        <fullName evidence="2">Uncharacterized protein</fullName>
    </submittedName>
</protein>
<feature type="compositionally biased region" description="Basic and acidic residues" evidence="1">
    <location>
        <begin position="1035"/>
        <end position="1044"/>
    </location>
</feature>
<feature type="region of interest" description="Disordered" evidence="1">
    <location>
        <begin position="394"/>
        <end position="499"/>
    </location>
</feature>